<evidence type="ECO:0000313" key="1">
    <source>
        <dbReference type="EMBL" id="MCY1011889.1"/>
    </source>
</evidence>
<evidence type="ECO:0000313" key="2">
    <source>
        <dbReference type="Proteomes" id="UP001150924"/>
    </source>
</evidence>
<dbReference type="EMBL" id="JAPNKE010000002">
    <property type="protein sequence ID" value="MCY1011889.1"/>
    <property type="molecule type" value="Genomic_DNA"/>
</dbReference>
<comment type="caution">
    <text evidence="1">The sequence shown here is derived from an EMBL/GenBank/DDBJ whole genome shotgun (WGS) entry which is preliminary data.</text>
</comment>
<gene>
    <name evidence="1" type="ORF">OV079_41305</name>
</gene>
<accession>A0A9X3EYN3</accession>
<dbReference type="Proteomes" id="UP001150924">
    <property type="component" value="Unassembled WGS sequence"/>
</dbReference>
<sequence length="104" mass="11556">MAAAARRPRAASAPKAQLPEPGWVKVQKVQLIRREIREILAPSALELLFKYGELVIEAGPELGRGRRAPGHRFYATVMVTVDLGAARPTSASRPTWRPRTSWRS</sequence>
<keyword evidence="2" id="KW-1185">Reference proteome</keyword>
<organism evidence="1 2">
    <name type="scientific">Nannocystis pusilla</name>
    <dbReference type="NCBI Taxonomy" id="889268"/>
    <lineage>
        <taxon>Bacteria</taxon>
        <taxon>Pseudomonadati</taxon>
        <taxon>Myxococcota</taxon>
        <taxon>Polyangia</taxon>
        <taxon>Nannocystales</taxon>
        <taxon>Nannocystaceae</taxon>
        <taxon>Nannocystis</taxon>
    </lineage>
</organism>
<protein>
    <submittedName>
        <fullName evidence="1">Uncharacterized protein</fullName>
    </submittedName>
</protein>
<reference evidence="1" key="1">
    <citation type="submission" date="2022-11" db="EMBL/GenBank/DDBJ databases">
        <title>Minimal conservation of predation-associated metabolite biosynthetic gene clusters underscores biosynthetic potential of Myxococcota including descriptions for ten novel species: Archangium lansinium sp. nov., Myxococcus landrumus sp. nov., Nannocystis bai.</title>
        <authorList>
            <person name="Ahearne A."/>
            <person name="Stevens C."/>
            <person name="Phillips K."/>
        </authorList>
    </citation>
    <scope>NUCLEOTIDE SEQUENCE</scope>
    <source>
        <strain evidence="1">Na p29</strain>
    </source>
</reference>
<proteinExistence type="predicted"/>
<dbReference type="RefSeq" id="WP_267775205.1">
    <property type="nucleotide sequence ID" value="NZ_JAPNKE010000002.1"/>
</dbReference>
<name>A0A9X3EYN3_9BACT</name>
<dbReference type="AlphaFoldDB" id="A0A9X3EYN3"/>